<keyword evidence="6" id="KW-0804">Transcription</keyword>
<protein>
    <recommendedName>
        <fullName evidence="1">Transcriptional regulator MraZ</fullName>
    </recommendedName>
</protein>
<evidence type="ECO:0000256" key="1">
    <source>
        <dbReference type="ARBA" id="ARBA00013860"/>
    </source>
</evidence>
<dbReference type="GO" id="GO:2000143">
    <property type="term" value="P:negative regulation of DNA-templated transcription initiation"/>
    <property type="evidence" value="ECO:0007669"/>
    <property type="project" value="TreeGrafter"/>
</dbReference>
<dbReference type="Pfam" id="PF02381">
    <property type="entry name" value="MraZ"/>
    <property type="match status" value="2"/>
</dbReference>
<feature type="domain" description="SpoVT-AbrB" evidence="7">
    <location>
        <begin position="95"/>
        <end position="138"/>
    </location>
</feature>
<keyword evidence="3" id="KW-0677">Repeat</keyword>
<dbReference type="CDD" id="cd16320">
    <property type="entry name" value="MraZ_N"/>
    <property type="match status" value="1"/>
</dbReference>
<dbReference type="InterPro" id="IPR035642">
    <property type="entry name" value="MraZ_N"/>
</dbReference>
<keyword evidence="2" id="KW-0963">Cytoplasm</keyword>
<dbReference type="GO" id="GO:0003700">
    <property type="term" value="F:DNA-binding transcription factor activity"/>
    <property type="evidence" value="ECO:0007669"/>
    <property type="project" value="InterPro"/>
</dbReference>
<dbReference type="EMBL" id="UINC01013730">
    <property type="protein sequence ID" value="SVA59115.1"/>
    <property type="molecule type" value="Genomic_DNA"/>
</dbReference>
<sequence>VVKSGINVLILLLLMMFRGLNKICLDTKGRITFPVRYKESFSLLSSNLLICTIDQDHCLLLYPFKYWEQIEKQIMELPTLNPTSRRLQRLMVGHAAELEMDSNGRILIPKELRTFAKLRKQVMLVGQGKKFELWNYDDWNKGREKWLSTKDVDLSNLPSELGTLSL</sequence>
<keyword evidence="5" id="KW-0238">DNA-binding</keyword>
<dbReference type="PANTHER" id="PTHR34701:SF1">
    <property type="entry name" value="TRANSCRIPTIONAL REGULATOR MRAZ"/>
    <property type="match status" value="1"/>
</dbReference>
<accession>A0A381X321</accession>
<dbReference type="NCBIfam" id="TIGR00242">
    <property type="entry name" value="division/cell wall cluster transcriptional repressor MraZ"/>
    <property type="match status" value="1"/>
</dbReference>
<dbReference type="InterPro" id="IPR037914">
    <property type="entry name" value="SpoVT-AbrB_sf"/>
</dbReference>
<feature type="domain" description="SpoVT-AbrB" evidence="7">
    <location>
        <begin position="20"/>
        <end position="66"/>
    </location>
</feature>
<dbReference type="InterPro" id="IPR020603">
    <property type="entry name" value="MraZ_dom"/>
</dbReference>
<evidence type="ECO:0000256" key="5">
    <source>
        <dbReference type="ARBA" id="ARBA00023125"/>
    </source>
</evidence>
<name>A0A381X321_9ZZZZ</name>
<evidence type="ECO:0000256" key="6">
    <source>
        <dbReference type="ARBA" id="ARBA00023163"/>
    </source>
</evidence>
<dbReference type="Gene3D" id="3.40.1550.20">
    <property type="entry name" value="Transcriptional regulator MraZ domain"/>
    <property type="match status" value="1"/>
</dbReference>
<keyword evidence="4" id="KW-0805">Transcription regulation</keyword>
<organism evidence="8">
    <name type="scientific">marine metagenome</name>
    <dbReference type="NCBI Taxonomy" id="408172"/>
    <lineage>
        <taxon>unclassified sequences</taxon>
        <taxon>metagenomes</taxon>
        <taxon>ecological metagenomes</taxon>
    </lineage>
</organism>
<dbReference type="HAMAP" id="MF_01008">
    <property type="entry name" value="MraZ"/>
    <property type="match status" value="1"/>
</dbReference>
<reference evidence="8" key="1">
    <citation type="submission" date="2018-05" db="EMBL/GenBank/DDBJ databases">
        <authorList>
            <person name="Lanie J.A."/>
            <person name="Ng W.-L."/>
            <person name="Kazmierczak K.M."/>
            <person name="Andrzejewski T.M."/>
            <person name="Davidsen T.M."/>
            <person name="Wayne K.J."/>
            <person name="Tettelin H."/>
            <person name="Glass J.I."/>
            <person name="Rusch D."/>
            <person name="Podicherti R."/>
            <person name="Tsui H.-C.T."/>
            <person name="Winkler M.E."/>
        </authorList>
    </citation>
    <scope>NUCLEOTIDE SEQUENCE</scope>
</reference>
<feature type="non-terminal residue" evidence="8">
    <location>
        <position position="1"/>
    </location>
</feature>
<proteinExistence type="inferred from homology"/>
<evidence type="ECO:0000313" key="8">
    <source>
        <dbReference type="EMBL" id="SVA59115.1"/>
    </source>
</evidence>
<dbReference type="PANTHER" id="PTHR34701">
    <property type="entry name" value="TRANSCRIPTIONAL REGULATOR MRAZ"/>
    <property type="match status" value="1"/>
</dbReference>
<evidence type="ECO:0000256" key="3">
    <source>
        <dbReference type="ARBA" id="ARBA00022737"/>
    </source>
</evidence>
<dbReference type="GO" id="GO:0000976">
    <property type="term" value="F:transcription cis-regulatory region binding"/>
    <property type="evidence" value="ECO:0007669"/>
    <property type="project" value="TreeGrafter"/>
</dbReference>
<evidence type="ECO:0000256" key="4">
    <source>
        <dbReference type="ARBA" id="ARBA00023015"/>
    </source>
</evidence>
<evidence type="ECO:0000259" key="7">
    <source>
        <dbReference type="PROSITE" id="PS51740"/>
    </source>
</evidence>
<dbReference type="SUPFAM" id="SSF89447">
    <property type="entry name" value="AbrB/MazE/MraZ-like"/>
    <property type="match status" value="1"/>
</dbReference>
<dbReference type="CDD" id="cd16321">
    <property type="entry name" value="MraZ_C"/>
    <property type="match status" value="1"/>
</dbReference>
<evidence type="ECO:0000256" key="2">
    <source>
        <dbReference type="ARBA" id="ARBA00022490"/>
    </source>
</evidence>
<gene>
    <name evidence="8" type="ORF">METZ01_LOCUS111969</name>
</gene>
<dbReference type="InterPro" id="IPR038619">
    <property type="entry name" value="MraZ_sf"/>
</dbReference>
<dbReference type="AlphaFoldDB" id="A0A381X321"/>
<dbReference type="PROSITE" id="PS51740">
    <property type="entry name" value="SPOVT_ABRB"/>
    <property type="match status" value="2"/>
</dbReference>
<dbReference type="InterPro" id="IPR003444">
    <property type="entry name" value="MraZ"/>
</dbReference>
<dbReference type="InterPro" id="IPR035644">
    <property type="entry name" value="MraZ_C"/>
</dbReference>
<dbReference type="InterPro" id="IPR007159">
    <property type="entry name" value="SpoVT-AbrB_dom"/>
</dbReference>